<accession>A0A2A5WRF9</accession>
<sequence>MEDVNGKVAFVTGGASGIGLGMTRAFLKAGMRVAIGDLQKDRIENAIAGLRTQFSEEDVLPIELDVQERSGLEDAANQIEARFGKVHVLCNNAGIGAGGPLHTVSPELWEKVISINLTSVFNGIQVFVPRMQKHGEGGHIVSTASMTGVIPIGGSGPYGVAKAGVAVMSEILR</sequence>
<dbReference type="PANTHER" id="PTHR43391:SF26">
    <property type="entry name" value="BLL7251 PROTEIN"/>
    <property type="match status" value="1"/>
</dbReference>
<dbReference type="AlphaFoldDB" id="A0A2A5WRF9"/>
<dbReference type="PRINTS" id="PR00080">
    <property type="entry name" value="SDRFAMILY"/>
</dbReference>
<dbReference type="PANTHER" id="PTHR43391">
    <property type="entry name" value="RETINOL DEHYDROGENASE-RELATED"/>
    <property type="match status" value="1"/>
</dbReference>
<comment type="caution">
    <text evidence="3">The sequence shown here is derived from an EMBL/GenBank/DDBJ whole genome shotgun (WGS) entry which is preliminary data.</text>
</comment>
<dbReference type="CDD" id="cd05233">
    <property type="entry name" value="SDR_c"/>
    <property type="match status" value="1"/>
</dbReference>
<comment type="similarity">
    <text evidence="1">Belongs to the short-chain dehydrogenases/reductases (SDR) family.</text>
</comment>
<dbReference type="EMBL" id="NTKD01000034">
    <property type="protein sequence ID" value="PDH38827.1"/>
    <property type="molecule type" value="Genomic_DNA"/>
</dbReference>
<dbReference type="Gene3D" id="3.40.50.720">
    <property type="entry name" value="NAD(P)-binding Rossmann-like Domain"/>
    <property type="match status" value="1"/>
</dbReference>
<dbReference type="PROSITE" id="PS00061">
    <property type="entry name" value="ADH_SHORT"/>
    <property type="match status" value="1"/>
</dbReference>
<reference evidence="3 4" key="1">
    <citation type="submission" date="2017-08" db="EMBL/GenBank/DDBJ databases">
        <title>Fine stratification of microbial communities through a metagenomic profile of the photic zone.</title>
        <authorList>
            <person name="Haro-Moreno J.M."/>
            <person name="Lopez-Perez M."/>
            <person name="De La Torre J."/>
            <person name="Picazo A."/>
            <person name="Camacho A."/>
            <person name="Rodriguez-Valera F."/>
        </authorList>
    </citation>
    <scope>NUCLEOTIDE SEQUENCE [LARGE SCALE GENOMIC DNA]</scope>
    <source>
        <strain evidence="3">MED-G24</strain>
    </source>
</reference>
<name>A0A2A5WRF9_9GAMM</name>
<proteinExistence type="inferred from homology"/>
<evidence type="ECO:0000313" key="4">
    <source>
        <dbReference type="Proteomes" id="UP000219327"/>
    </source>
</evidence>
<dbReference type="GO" id="GO:0016491">
    <property type="term" value="F:oxidoreductase activity"/>
    <property type="evidence" value="ECO:0007669"/>
    <property type="project" value="UniProtKB-KW"/>
</dbReference>
<dbReference type="InterPro" id="IPR036291">
    <property type="entry name" value="NAD(P)-bd_dom_sf"/>
</dbReference>
<evidence type="ECO:0000256" key="1">
    <source>
        <dbReference type="ARBA" id="ARBA00006484"/>
    </source>
</evidence>
<evidence type="ECO:0000256" key="2">
    <source>
        <dbReference type="ARBA" id="ARBA00023002"/>
    </source>
</evidence>
<dbReference type="InterPro" id="IPR002347">
    <property type="entry name" value="SDR_fam"/>
</dbReference>
<dbReference type="SUPFAM" id="SSF51735">
    <property type="entry name" value="NAD(P)-binding Rossmann-fold domains"/>
    <property type="match status" value="1"/>
</dbReference>
<evidence type="ECO:0000313" key="3">
    <source>
        <dbReference type="EMBL" id="PDH38827.1"/>
    </source>
</evidence>
<gene>
    <name evidence="3" type="ORF">CNE99_06815</name>
</gene>
<dbReference type="Proteomes" id="UP000219327">
    <property type="component" value="Unassembled WGS sequence"/>
</dbReference>
<protein>
    <submittedName>
        <fullName evidence="3">Short-chain dehydrogenase</fullName>
    </submittedName>
</protein>
<feature type="non-terminal residue" evidence="3">
    <location>
        <position position="173"/>
    </location>
</feature>
<dbReference type="PRINTS" id="PR00081">
    <property type="entry name" value="GDHRDH"/>
</dbReference>
<dbReference type="Pfam" id="PF00106">
    <property type="entry name" value="adh_short"/>
    <property type="match status" value="1"/>
</dbReference>
<dbReference type="InterPro" id="IPR020904">
    <property type="entry name" value="Sc_DH/Rdtase_CS"/>
</dbReference>
<keyword evidence="2" id="KW-0560">Oxidoreductase</keyword>
<organism evidence="3 4">
    <name type="scientific">OM182 bacterium MED-G24</name>
    <dbReference type="NCBI Taxonomy" id="1986255"/>
    <lineage>
        <taxon>Bacteria</taxon>
        <taxon>Pseudomonadati</taxon>
        <taxon>Pseudomonadota</taxon>
        <taxon>Gammaproteobacteria</taxon>
        <taxon>OMG group</taxon>
        <taxon>OM182 clade</taxon>
    </lineage>
</organism>